<dbReference type="RefSeq" id="WP_076199576.1">
    <property type="nucleotide sequence ID" value="NZ_CP019236.1"/>
</dbReference>
<name>A0A1P8JVE1_9BURK</name>
<gene>
    <name evidence="3" type="ORF">RD110_11505</name>
</gene>
<evidence type="ECO:0000256" key="2">
    <source>
        <dbReference type="SAM" id="SignalP"/>
    </source>
</evidence>
<feature type="region of interest" description="Disordered" evidence="1">
    <location>
        <begin position="32"/>
        <end position="56"/>
    </location>
</feature>
<dbReference type="AlphaFoldDB" id="A0A1P8JVE1"/>
<feature type="signal peptide" evidence="2">
    <location>
        <begin position="1"/>
        <end position="20"/>
    </location>
</feature>
<dbReference type="EMBL" id="CP019236">
    <property type="protein sequence ID" value="APW37746.1"/>
    <property type="molecule type" value="Genomic_DNA"/>
</dbReference>
<evidence type="ECO:0000313" key="4">
    <source>
        <dbReference type="Proteomes" id="UP000186609"/>
    </source>
</evidence>
<reference evidence="3 4" key="1">
    <citation type="submission" date="2017-01" db="EMBL/GenBank/DDBJ databases">
        <authorList>
            <person name="Mah S.A."/>
            <person name="Swanson W.J."/>
            <person name="Moy G.W."/>
            <person name="Vacquier V.D."/>
        </authorList>
    </citation>
    <scope>NUCLEOTIDE SEQUENCE [LARGE SCALE GENOMIC DNA]</scope>
    <source>
        <strain evidence="3 4">DCY110</strain>
    </source>
</reference>
<organism evidence="3 4">
    <name type="scientific">Rhodoferax koreensis</name>
    <dbReference type="NCBI Taxonomy" id="1842727"/>
    <lineage>
        <taxon>Bacteria</taxon>
        <taxon>Pseudomonadati</taxon>
        <taxon>Pseudomonadota</taxon>
        <taxon>Betaproteobacteria</taxon>
        <taxon>Burkholderiales</taxon>
        <taxon>Comamonadaceae</taxon>
        <taxon>Rhodoferax</taxon>
    </lineage>
</organism>
<accession>A0A1P8JVE1</accession>
<evidence type="ECO:0000313" key="3">
    <source>
        <dbReference type="EMBL" id="APW37746.1"/>
    </source>
</evidence>
<evidence type="ECO:0008006" key="5">
    <source>
        <dbReference type="Google" id="ProtNLM"/>
    </source>
</evidence>
<sequence length="81" mass="8341">MRPTLAALMVCALLANAANAADAGVKKEKPAAAKTVKAKKPGGKAPKFIKGGEESTAERDRRLLRECKGRANAGACLGYTG</sequence>
<proteinExistence type="predicted"/>
<protein>
    <recommendedName>
        <fullName evidence="5">PsiF repeat-containing protein</fullName>
    </recommendedName>
</protein>
<evidence type="ECO:0000256" key="1">
    <source>
        <dbReference type="SAM" id="MobiDB-lite"/>
    </source>
</evidence>
<keyword evidence="4" id="KW-1185">Reference proteome</keyword>
<dbReference type="KEGG" id="rhy:RD110_11505"/>
<feature type="chain" id="PRO_5012749434" description="PsiF repeat-containing protein" evidence="2">
    <location>
        <begin position="21"/>
        <end position="81"/>
    </location>
</feature>
<dbReference type="Proteomes" id="UP000186609">
    <property type="component" value="Chromosome"/>
</dbReference>
<keyword evidence="2" id="KW-0732">Signal</keyword>